<dbReference type="Proteomes" id="UP000268093">
    <property type="component" value="Unassembled WGS sequence"/>
</dbReference>
<gene>
    <name evidence="1" type="ORF">BC936DRAFT_147367</name>
</gene>
<evidence type="ECO:0000313" key="2">
    <source>
        <dbReference type="Proteomes" id="UP000268093"/>
    </source>
</evidence>
<dbReference type="EMBL" id="RBNI01006331">
    <property type="protein sequence ID" value="RUP46093.1"/>
    <property type="molecule type" value="Genomic_DNA"/>
</dbReference>
<organism evidence="1 2">
    <name type="scientific">Jimgerdemannia flammicorona</name>
    <dbReference type="NCBI Taxonomy" id="994334"/>
    <lineage>
        <taxon>Eukaryota</taxon>
        <taxon>Fungi</taxon>
        <taxon>Fungi incertae sedis</taxon>
        <taxon>Mucoromycota</taxon>
        <taxon>Mucoromycotina</taxon>
        <taxon>Endogonomycetes</taxon>
        <taxon>Endogonales</taxon>
        <taxon>Endogonaceae</taxon>
        <taxon>Jimgerdemannia</taxon>
    </lineage>
</organism>
<evidence type="ECO:0000313" key="1">
    <source>
        <dbReference type="EMBL" id="RUP46093.1"/>
    </source>
</evidence>
<proteinExistence type="predicted"/>
<protein>
    <submittedName>
        <fullName evidence="1">Uncharacterized protein</fullName>
    </submittedName>
</protein>
<dbReference type="Pfam" id="PF17254">
    <property type="entry name" value="DUF5321"/>
    <property type="match status" value="1"/>
</dbReference>
<accession>A0A433D5M6</accession>
<sequence length="169" mass="19384">MAPQLWRTLSFASVASATTRTCTRTTVSSIYRMHPHTLPSARHHFTTPSTSSLTATSLDPPLSKPTTLGGTFRRRRYLGYFLEYMLWIILGSEALHLVWLKIDRREYAERTTFKVEVLRDVVRRLEAGDDIAADEVLKGDVKRLLLRREGAEVVDDSYFEKCEWDGYGI</sequence>
<keyword evidence="2" id="KW-1185">Reference proteome</keyword>
<dbReference type="InterPro" id="IPR035213">
    <property type="entry name" value="DUF5321"/>
</dbReference>
<name>A0A433D5M6_9FUNG</name>
<dbReference type="OrthoDB" id="2253354at2759"/>
<comment type="caution">
    <text evidence="1">The sequence shown here is derived from an EMBL/GenBank/DDBJ whole genome shotgun (WGS) entry which is preliminary data.</text>
</comment>
<reference evidence="1 2" key="1">
    <citation type="journal article" date="2018" name="New Phytol.">
        <title>Phylogenomics of Endogonaceae and evolution of mycorrhizas within Mucoromycota.</title>
        <authorList>
            <person name="Chang Y."/>
            <person name="Desiro A."/>
            <person name="Na H."/>
            <person name="Sandor L."/>
            <person name="Lipzen A."/>
            <person name="Clum A."/>
            <person name="Barry K."/>
            <person name="Grigoriev I.V."/>
            <person name="Martin F.M."/>
            <person name="Stajich J.E."/>
            <person name="Smith M.E."/>
            <person name="Bonito G."/>
            <person name="Spatafora J.W."/>
        </authorList>
    </citation>
    <scope>NUCLEOTIDE SEQUENCE [LARGE SCALE GENOMIC DNA]</scope>
    <source>
        <strain evidence="1 2">GMNB39</strain>
    </source>
</reference>
<dbReference type="AlphaFoldDB" id="A0A433D5M6"/>